<protein>
    <recommendedName>
        <fullName evidence="4">N-acetyl-1-D-myo-inositol-2-amino-2-deoxy-alpha-D-glucopyranoside deacetylase</fullName>
        <ecNumber evidence="4">3.5.1.103</ecNumber>
    </recommendedName>
</protein>
<evidence type="ECO:0000313" key="5">
    <source>
        <dbReference type="EMBL" id="VEH68858.1"/>
    </source>
</evidence>
<dbReference type="Pfam" id="PF02585">
    <property type="entry name" value="PIG-L"/>
    <property type="match status" value="1"/>
</dbReference>
<keyword evidence="6" id="KW-1185">Reference proteome</keyword>
<dbReference type="InterPro" id="IPR024078">
    <property type="entry name" value="LmbE-like_dom_sf"/>
</dbReference>
<evidence type="ECO:0000256" key="3">
    <source>
        <dbReference type="ARBA" id="ARBA00022833"/>
    </source>
</evidence>
<evidence type="ECO:0000256" key="4">
    <source>
        <dbReference type="NCBIfam" id="TIGR03445"/>
    </source>
</evidence>
<dbReference type="NCBIfam" id="TIGR03445">
    <property type="entry name" value="mycothiol_MshB"/>
    <property type="match status" value="1"/>
</dbReference>
<organism evidence="5 6">
    <name type="scientific">Arachnia propionica</name>
    <dbReference type="NCBI Taxonomy" id="1750"/>
    <lineage>
        <taxon>Bacteria</taxon>
        <taxon>Bacillati</taxon>
        <taxon>Actinomycetota</taxon>
        <taxon>Actinomycetes</taxon>
        <taxon>Propionibacteriales</taxon>
        <taxon>Propionibacteriaceae</taxon>
        <taxon>Arachnia</taxon>
    </lineage>
</organism>
<keyword evidence="1" id="KW-0479">Metal-binding</keyword>
<dbReference type="InterPro" id="IPR003737">
    <property type="entry name" value="GlcNAc_PI_deacetylase-related"/>
</dbReference>
<dbReference type="GO" id="GO:0035595">
    <property type="term" value="F:N-acetylglucosaminylinositol deacetylase activity"/>
    <property type="evidence" value="ECO:0007669"/>
    <property type="project" value="UniProtKB-EC"/>
</dbReference>
<evidence type="ECO:0000313" key="6">
    <source>
        <dbReference type="Proteomes" id="UP000273044"/>
    </source>
</evidence>
<dbReference type="EMBL" id="LR134406">
    <property type="protein sequence ID" value="VEH68858.1"/>
    <property type="molecule type" value="Genomic_DNA"/>
</dbReference>
<dbReference type="PANTHER" id="PTHR12993">
    <property type="entry name" value="N-ACETYLGLUCOSAMINYL-PHOSPHATIDYLINOSITOL DE-N-ACETYLASE-RELATED"/>
    <property type="match status" value="1"/>
</dbReference>
<dbReference type="AlphaFoldDB" id="A0A448MUN1"/>
<accession>A0A448MUN1</accession>
<dbReference type="GO" id="GO:0010125">
    <property type="term" value="P:mycothiol biosynthetic process"/>
    <property type="evidence" value="ECO:0007669"/>
    <property type="project" value="UniProtKB-UniRule"/>
</dbReference>
<gene>
    <name evidence="5" type="primary">mshB_1</name>
    <name evidence="5" type="ORF">NCTC12967_00120</name>
</gene>
<dbReference type="EC" id="3.5.1.103" evidence="4"/>
<dbReference type="Proteomes" id="UP000273044">
    <property type="component" value="Chromosome"/>
</dbReference>
<dbReference type="Gene3D" id="3.40.50.10320">
    <property type="entry name" value="LmbE-like"/>
    <property type="match status" value="1"/>
</dbReference>
<evidence type="ECO:0000256" key="2">
    <source>
        <dbReference type="ARBA" id="ARBA00022801"/>
    </source>
</evidence>
<proteinExistence type="predicted"/>
<keyword evidence="3" id="KW-0862">Zinc</keyword>
<dbReference type="GO" id="GO:0046872">
    <property type="term" value="F:metal ion binding"/>
    <property type="evidence" value="ECO:0007669"/>
    <property type="project" value="UniProtKB-KW"/>
</dbReference>
<sequence>MFVHAHPDDESSQSPATMSRYVDEGARVTLVTCTLGELGEILVPEWEHYTPEELGAKRVDELAKALKIVGVTDHVWLGGKGRYHDSGMATDDEGRAIPRDELPDGAFWAADLLEASDHLVALIRDRRPQVIATYDQNGNYGHPDHIQAHRVTMYATMLAGVPSYRPDLGEPWRVSRVLWISPNPQAWSKAAEKAHELGMPLPEGMDEEAMRRRFAIDPRHIAAVIHYEGRADLCQAALEAHRSQVDPENPLWKMFRFMRTVEGTGEAYRLAAGVPFPGDGPADDLFAGLDV</sequence>
<dbReference type="PANTHER" id="PTHR12993:SF26">
    <property type="entry name" value="1D-MYO-INOSITOL 2-ACETAMIDO-2-DEOXY-ALPHA-D-GLUCOPYRANOSIDE DEACETYLASE"/>
    <property type="match status" value="1"/>
</dbReference>
<evidence type="ECO:0000256" key="1">
    <source>
        <dbReference type="ARBA" id="ARBA00022723"/>
    </source>
</evidence>
<name>A0A448MUN1_9ACTN</name>
<dbReference type="InterPro" id="IPR017810">
    <property type="entry name" value="Mycothiol_biosynthesis_MshB"/>
</dbReference>
<keyword evidence="2 5" id="KW-0378">Hydrolase</keyword>
<reference evidence="5 6" key="1">
    <citation type="submission" date="2018-12" db="EMBL/GenBank/DDBJ databases">
        <authorList>
            <consortium name="Pathogen Informatics"/>
        </authorList>
    </citation>
    <scope>NUCLEOTIDE SEQUENCE [LARGE SCALE GENOMIC DNA]</scope>
    <source>
        <strain evidence="5 6">NCTC12967</strain>
    </source>
</reference>
<dbReference type="SUPFAM" id="SSF102588">
    <property type="entry name" value="LmbE-like"/>
    <property type="match status" value="1"/>
</dbReference>